<dbReference type="InterPro" id="IPR002156">
    <property type="entry name" value="RNaseH_domain"/>
</dbReference>
<proteinExistence type="predicted"/>
<evidence type="ECO:0000256" key="1">
    <source>
        <dbReference type="SAM" id="MobiDB-lite"/>
    </source>
</evidence>
<feature type="compositionally biased region" description="Low complexity" evidence="1">
    <location>
        <begin position="381"/>
        <end position="395"/>
    </location>
</feature>
<reference evidence="3" key="1">
    <citation type="submission" date="2017-08" db="EMBL/GenBank/DDBJ databases">
        <authorList>
            <person name="Polle J.E."/>
            <person name="Barry K."/>
            <person name="Cushman J."/>
            <person name="Schmutz J."/>
            <person name="Tran D."/>
            <person name="Hathwaick L.T."/>
            <person name="Yim W.C."/>
            <person name="Jenkins J."/>
            <person name="Mckie-Krisberg Z.M."/>
            <person name="Prochnik S."/>
            <person name="Lindquist E."/>
            <person name="Dockter R.B."/>
            <person name="Adam C."/>
            <person name="Molina H."/>
            <person name="Bunkerborg J."/>
            <person name="Jin E."/>
            <person name="Buchheim M."/>
            <person name="Magnuson J."/>
        </authorList>
    </citation>
    <scope>NUCLEOTIDE SEQUENCE</scope>
    <source>
        <strain evidence="3">CCAP 19/18</strain>
    </source>
</reference>
<comment type="caution">
    <text evidence="3">The sequence shown here is derived from an EMBL/GenBank/DDBJ whole genome shotgun (WGS) entry which is preliminary data.</text>
</comment>
<evidence type="ECO:0000313" key="3">
    <source>
        <dbReference type="EMBL" id="KAF5837018.1"/>
    </source>
</evidence>
<feature type="region of interest" description="Disordered" evidence="1">
    <location>
        <begin position="445"/>
        <end position="465"/>
    </location>
</feature>
<feature type="region of interest" description="Disordered" evidence="1">
    <location>
        <begin position="137"/>
        <end position="157"/>
    </location>
</feature>
<feature type="compositionally biased region" description="Low complexity" evidence="1">
    <location>
        <begin position="148"/>
        <end position="157"/>
    </location>
</feature>
<name>A0ABQ7GQY1_DUNSA</name>
<feature type="region of interest" description="Disordered" evidence="1">
    <location>
        <begin position="326"/>
        <end position="359"/>
    </location>
</feature>
<organism evidence="3 4">
    <name type="scientific">Dunaliella salina</name>
    <name type="common">Green alga</name>
    <name type="synonym">Protococcus salinus</name>
    <dbReference type="NCBI Taxonomy" id="3046"/>
    <lineage>
        <taxon>Eukaryota</taxon>
        <taxon>Viridiplantae</taxon>
        <taxon>Chlorophyta</taxon>
        <taxon>core chlorophytes</taxon>
        <taxon>Chlorophyceae</taxon>
        <taxon>CS clade</taxon>
        <taxon>Chlamydomonadales</taxon>
        <taxon>Dunaliellaceae</taxon>
        <taxon>Dunaliella</taxon>
    </lineage>
</organism>
<dbReference type="Gene3D" id="3.30.420.10">
    <property type="entry name" value="Ribonuclease H-like superfamily/Ribonuclease H"/>
    <property type="match status" value="1"/>
</dbReference>
<feature type="domain" description="RNase H type-1" evidence="2">
    <location>
        <begin position="1"/>
        <end position="52"/>
    </location>
</feature>
<feature type="region of interest" description="Disordered" evidence="1">
    <location>
        <begin position="210"/>
        <end position="229"/>
    </location>
</feature>
<dbReference type="InterPro" id="IPR036397">
    <property type="entry name" value="RNaseH_sf"/>
</dbReference>
<feature type="compositionally biased region" description="Acidic residues" evidence="1">
    <location>
        <begin position="411"/>
        <end position="423"/>
    </location>
</feature>
<dbReference type="InterPro" id="IPR012337">
    <property type="entry name" value="RNaseH-like_sf"/>
</dbReference>
<evidence type="ECO:0000259" key="2">
    <source>
        <dbReference type="PROSITE" id="PS50879"/>
    </source>
</evidence>
<keyword evidence="4" id="KW-1185">Reference proteome</keyword>
<sequence length="479" mass="51685">MRMRYHLHTELIHAISTMLGHSSHPIHFYKVKAHSGIVGNEGADACARTAALSGTIDIALPDDRDPFHNFYWLSLKTSSSRDNGAAGGRGTCGGEKSDVCDPIFHPLRDKDVTRLGLAHKPLGTFLGQPWELQGQVEDAEDERGDFNSAASSVPLSSSSGLEEEDVYLSMPSVSLVERSKGSDELTPLQQIRQAVYASSDAIVRMGSWSSKARRRAMVSPDPPRLPQPSLQEDKAWTASIPVCNKSPPSTSTGGLAQPHKTVRGLSCCLSSRTPPTGSMGISPLHNLNSRVIPTGSMEKDAQPTQLKPCLSSGSELKPVKHVSFAPGGFDKTRGSSNKLDACGPSSHHRPQAPSSPDLSAMQYSSAGMYFFQGALGSCSRRTSSSGQASSALRRSWAGDPDFTEGQNLQDAGEEKEEEEEEASQLEFYQFAKPFGLGQGEELQMYVCGPPGDEDHPRNKDLTGCVVWRGKSGKRTRRNG</sequence>
<dbReference type="Proteomes" id="UP000815325">
    <property type="component" value="Unassembled WGS sequence"/>
</dbReference>
<feature type="region of interest" description="Disordered" evidence="1">
    <location>
        <begin position="381"/>
        <end position="423"/>
    </location>
</feature>
<gene>
    <name evidence="3" type="ORF">DUNSADRAFT_4943</name>
</gene>
<accession>A0ABQ7GQY1</accession>
<dbReference type="EMBL" id="MU069632">
    <property type="protein sequence ID" value="KAF5837018.1"/>
    <property type="molecule type" value="Genomic_DNA"/>
</dbReference>
<evidence type="ECO:0000313" key="4">
    <source>
        <dbReference type="Proteomes" id="UP000815325"/>
    </source>
</evidence>
<protein>
    <recommendedName>
        <fullName evidence="2">RNase H type-1 domain-containing protein</fullName>
    </recommendedName>
</protein>
<dbReference type="SUPFAM" id="SSF53098">
    <property type="entry name" value="Ribonuclease H-like"/>
    <property type="match status" value="1"/>
</dbReference>
<dbReference type="PROSITE" id="PS50879">
    <property type="entry name" value="RNASE_H_1"/>
    <property type="match status" value="1"/>
</dbReference>